<evidence type="ECO:0000313" key="2">
    <source>
        <dbReference type="EMBL" id="KFB36387.1"/>
    </source>
</evidence>
<dbReference type="EMBL" id="KE524778">
    <property type="protein sequence ID" value="KFB36387.1"/>
    <property type="molecule type" value="Genomic_DNA"/>
</dbReference>
<dbReference type="Proteomes" id="UP000030765">
    <property type="component" value="Unassembled WGS sequence"/>
</dbReference>
<reference evidence="2 4" key="1">
    <citation type="journal article" date="2014" name="BMC Genomics">
        <title>Genome sequence of Anopheles sinensis provides insight into genetics basis of mosquito competence for malaria parasites.</title>
        <authorList>
            <person name="Zhou D."/>
            <person name="Zhang D."/>
            <person name="Ding G."/>
            <person name="Shi L."/>
            <person name="Hou Q."/>
            <person name="Ye Y."/>
            <person name="Xu Y."/>
            <person name="Zhou H."/>
            <person name="Xiong C."/>
            <person name="Li S."/>
            <person name="Yu J."/>
            <person name="Hong S."/>
            <person name="Yu X."/>
            <person name="Zou P."/>
            <person name="Chen C."/>
            <person name="Chang X."/>
            <person name="Wang W."/>
            <person name="Lv Y."/>
            <person name="Sun Y."/>
            <person name="Ma L."/>
            <person name="Shen B."/>
            <person name="Zhu C."/>
        </authorList>
    </citation>
    <scope>NUCLEOTIDE SEQUENCE [LARGE SCALE GENOMIC DNA]</scope>
</reference>
<sequence length="59" mass="6183">MSSTAVGSANQQQGATPAAPPAGPGQQPEYGAISVIKPELDKRRIQRMFSWTAESPAIT</sequence>
<accession>A0A084VEJ3</accession>
<dbReference type="AlphaFoldDB" id="A0A084VEJ3"/>
<feature type="region of interest" description="Disordered" evidence="1">
    <location>
        <begin position="1"/>
        <end position="32"/>
    </location>
</feature>
<gene>
    <name evidence="2" type="ORF">ZHAS_00003550</name>
</gene>
<reference evidence="3" key="2">
    <citation type="submission" date="2020-05" db="UniProtKB">
        <authorList>
            <consortium name="EnsemblMetazoa"/>
        </authorList>
    </citation>
    <scope>IDENTIFICATION</scope>
</reference>
<evidence type="ECO:0000313" key="3">
    <source>
        <dbReference type="EnsemblMetazoa" id="ASIC003550-PA"/>
    </source>
</evidence>
<dbReference type="EnsemblMetazoa" id="ASIC003550-RA">
    <property type="protein sequence ID" value="ASIC003550-PA"/>
    <property type="gene ID" value="ASIC003550"/>
</dbReference>
<keyword evidence="4" id="KW-1185">Reference proteome</keyword>
<dbReference type="VEuPathDB" id="VectorBase:ASIC003550"/>
<evidence type="ECO:0000256" key="1">
    <source>
        <dbReference type="SAM" id="MobiDB-lite"/>
    </source>
</evidence>
<organism evidence="2">
    <name type="scientific">Anopheles sinensis</name>
    <name type="common">Mosquito</name>
    <dbReference type="NCBI Taxonomy" id="74873"/>
    <lineage>
        <taxon>Eukaryota</taxon>
        <taxon>Metazoa</taxon>
        <taxon>Ecdysozoa</taxon>
        <taxon>Arthropoda</taxon>
        <taxon>Hexapoda</taxon>
        <taxon>Insecta</taxon>
        <taxon>Pterygota</taxon>
        <taxon>Neoptera</taxon>
        <taxon>Endopterygota</taxon>
        <taxon>Diptera</taxon>
        <taxon>Nematocera</taxon>
        <taxon>Culicoidea</taxon>
        <taxon>Culicidae</taxon>
        <taxon>Anophelinae</taxon>
        <taxon>Anopheles</taxon>
    </lineage>
</organism>
<evidence type="ECO:0000313" key="4">
    <source>
        <dbReference type="Proteomes" id="UP000030765"/>
    </source>
</evidence>
<protein>
    <submittedName>
        <fullName evidence="2 3">Uncharacterized protein</fullName>
    </submittedName>
</protein>
<dbReference type="EMBL" id="ATLV01012278">
    <property type="status" value="NOT_ANNOTATED_CDS"/>
    <property type="molecule type" value="Genomic_DNA"/>
</dbReference>
<proteinExistence type="predicted"/>
<name>A0A084VEJ3_ANOSI</name>